<sequence>VAVTAVSWNNGCGPSRAHVLASCTASGLGRIDILEGKWMRGVVPYGSIEAIRRERTGSGEMASDSESE</sequence>
<protein>
    <submittedName>
        <fullName evidence="1">1621_t:CDS:1</fullName>
    </submittedName>
</protein>
<comment type="caution">
    <text evidence="1">The sequence shown here is derived from an EMBL/GenBank/DDBJ whole genome shotgun (WGS) entry which is preliminary data.</text>
</comment>
<organism evidence="1 2">
    <name type="scientific">Acaulospora colombiana</name>
    <dbReference type="NCBI Taxonomy" id="27376"/>
    <lineage>
        <taxon>Eukaryota</taxon>
        <taxon>Fungi</taxon>
        <taxon>Fungi incertae sedis</taxon>
        <taxon>Mucoromycota</taxon>
        <taxon>Glomeromycotina</taxon>
        <taxon>Glomeromycetes</taxon>
        <taxon>Diversisporales</taxon>
        <taxon>Acaulosporaceae</taxon>
        <taxon>Acaulospora</taxon>
    </lineage>
</organism>
<keyword evidence="2" id="KW-1185">Reference proteome</keyword>
<evidence type="ECO:0000313" key="1">
    <source>
        <dbReference type="EMBL" id="CAG8690355.1"/>
    </source>
</evidence>
<accession>A0ACA9P5A3</accession>
<gene>
    <name evidence="1" type="ORF">ACOLOM_LOCUS9797</name>
</gene>
<dbReference type="EMBL" id="CAJVPT010029342">
    <property type="protein sequence ID" value="CAG8690355.1"/>
    <property type="molecule type" value="Genomic_DNA"/>
</dbReference>
<reference evidence="1" key="1">
    <citation type="submission" date="2021-06" db="EMBL/GenBank/DDBJ databases">
        <authorList>
            <person name="Kallberg Y."/>
            <person name="Tangrot J."/>
            <person name="Rosling A."/>
        </authorList>
    </citation>
    <scope>NUCLEOTIDE SEQUENCE</scope>
    <source>
        <strain evidence="1">CL356</strain>
    </source>
</reference>
<feature type="non-terminal residue" evidence="1">
    <location>
        <position position="1"/>
    </location>
</feature>
<evidence type="ECO:0000313" key="2">
    <source>
        <dbReference type="Proteomes" id="UP000789525"/>
    </source>
</evidence>
<name>A0ACA9P5A3_9GLOM</name>
<dbReference type="Proteomes" id="UP000789525">
    <property type="component" value="Unassembled WGS sequence"/>
</dbReference>
<proteinExistence type="predicted"/>